<gene>
    <name evidence="3" type="ORF">ACFOHJ_01800</name>
</gene>
<keyword evidence="2" id="KW-0472">Membrane</keyword>
<evidence type="ECO:0000313" key="4">
    <source>
        <dbReference type="Proteomes" id="UP001595583"/>
    </source>
</evidence>
<feature type="transmembrane region" description="Helical" evidence="2">
    <location>
        <begin position="47"/>
        <end position="68"/>
    </location>
</feature>
<name>A0ABV7K3Q9_9HYPH</name>
<evidence type="ECO:0000256" key="2">
    <source>
        <dbReference type="SAM" id="Phobius"/>
    </source>
</evidence>
<dbReference type="Proteomes" id="UP001595583">
    <property type="component" value="Unassembled WGS sequence"/>
</dbReference>
<keyword evidence="4" id="KW-1185">Reference proteome</keyword>
<keyword evidence="2" id="KW-0812">Transmembrane</keyword>
<feature type="region of interest" description="Disordered" evidence="1">
    <location>
        <begin position="1"/>
        <end position="31"/>
    </location>
</feature>
<dbReference type="RefSeq" id="WP_378217865.1">
    <property type="nucleotide sequence ID" value="NZ_JBHRTK010000001.1"/>
</dbReference>
<protein>
    <submittedName>
        <fullName evidence="3">Uncharacterized protein</fullName>
    </submittedName>
</protein>
<evidence type="ECO:0000313" key="3">
    <source>
        <dbReference type="EMBL" id="MFC3204933.1"/>
    </source>
</evidence>
<keyword evidence="2" id="KW-1133">Transmembrane helix</keyword>
<proteinExistence type="predicted"/>
<dbReference type="EMBL" id="JBHRTK010000001">
    <property type="protein sequence ID" value="MFC3204933.1"/>
    <property type="molecule type" value="Genomic_DNA"/>
</dbReference>
<accession>A0ABV7K3Q9</accession>
<reference evidence="4" key="1">
    <citation type="journal article" date="2019" name="Int. J. Syst. Evol. Microbiol.">
        <title>The Global Catalogue of Microorganisms (GCM) 10K type strain sequencing project: providing services to taxonomists for standard genome sequencing and annotation.</title>
        <authorList>
            <consortium name="The Broad Institute Genomics Platform"/>
            <consortium name="The Broad Institute Genome Sequencing Center for Infectious Disease"/>
            <person name="Wu L."/>
            <person name="Ma J."/>
        </authorList>
    </citation>
    <scope>NUCLEOTIDE SEQUENCE [LARGE SCALE GENOMIC DNA]</scope>
    <source>
        <strain evidence="4">KCTC 52165</strain>
    </source>
</reference>
<organism evidence="3 4">
    <name type="scientific">Aquamicrobium soli</name>
    <dbReference type="NCBI Taxonomy" id="1811518"/>
    <lineage>
        <taxon>Bacteria</taxon>
        <taxon>Pseudomonadati</taxon>
        <taxon>Pseudomonadota</taxon>
        <taxon>Alphaproteobacteria</taxon>
        <taxon>Hyphomicrobiales</taxon>
        <taxon>Phyllobacteriaceae</taxon>
        <taxon>Aquamicrobium</taxon>
    </lineage>
</organism>
<sequence>MANEFEKHIAMDADKSEQPEDPGIVGQTRDKVSQTARAAGDAVRENAVPITSTAIVVGVVGFAIGWMCGQSSARSARYWHY</sequence>
<feature type="compositionally biased region" description="Basic and acidic residues" evidence="1">
    <location>
        <begin position="1"/>
        <end position="18"/>
    </location>
</feature>
<comment type="caution">
    <text evidence="3">The sequence shown here is derived from an EMBL/GenBank/DDBJ whole genome shotgun (WGS) entry which is preliminary data.</text>
</comment>
<evidence type="ECO:0000256" key="1">
    <source>
        <dbReference type="SAM" id="MobiDB-lite"/>
    </source>
</evidence>